<sequence>MADGRTRRPKGKKGPTVGSGGNNRRRLEGKGPTPKAEDRVYHKAYKAKKLAEARAAQEAARKAARTPKLRSELKLRPDHELIAGRNPVAEAVRSGIPLSRVFMLASAIGDERLEQTVRTATALGTPMVEVSRTELDRMTNNAVHQGVAIEVPPYEYKELADLTDRASRNRSGSQREPLLIALDSVTDPHNLGAVLRAGAAFDADGVIIPERRAAGVNATTWKVSAGAVAMLPVARVTNLVQSLQQLKKDGYFVVGLDGGADVEIGKLTITDVPLVVVTGSEGKGLARLTRETCDVIASIPMNPRMESLNAAVATGISLYQIDQLRSAQENGATENGATENGATENGA</sequence>
<dbReference type="InterPro" id="IPR029064">
    <property type="entry name" value="Ribosomal_eL30-like_sf"/>
</dbReference>
<dbReference type="PANTHER" id="PTHR46429:SF1">
    <property type="entry name" value="23S RRNA (GUANOSINE-2'-O-)-METHYLTRANSFERASE RLMB"/>
    <property type="match status" value="1"/>
</dbReference>
<dbReference type="InterPro" id="IPR013123">
    <property type="entry name" value="SpoU_subst-bd"/>
</dbReference>
<keyword evidence="3" id="KW-0808">Transferase</keyword>
<evidence type="ECO:0000256" key="3">
    <source>
        <dbReference type="ARBA" id="ARBA00022679"/>
    </source>
</evidence>
<dbReference type="InterPro" id="IPR029028">
    <property type="entry name" value="Alpha/beta_knot_MTases"/>
</dbReference>
<dbReference type="InterPro" id="IPR029026">
    <property type="entry name" value="tRNA_m1G_MTases_N"/>
</dbReference>
<dbReference type="InterPro" id="IPR004441">
    <property type="entry name" value="rRNA_MeTrfase_TrmH"/>
</dbReference>
<name>A0ABU5GAE2_9ACTO</name>
<dbReference type="EMBL" id="JAWNGA010000015">
    <property type="protein sequence ID" value="MDY5133662.1"/>
    <property type="molecule type" value="Genomic_DNA"/>
</dbReference>
<keyword evidence="2" id="KW-0489">Methyltransferase</keyword>
<proteinExistence type="inferred from homology"/>
<protein>
    <submittedName>
        <fullName evidence="6">23S rRNA (Guanosine(2251)-2'-O)-methyltransferase RlmB</fullName>
    </submittedName>
</protein>
<reference evidence="6 7" key="1">
    <citation type="submission" date="2023-10" db="EMBL/GenBank/DDBJ databases">
        <title>Whole Genome based description of the genera Actinobaculum and Actinotignum reveals a complex phylogenetic relationship within the species included in the genus Actinotignum.</title>
        <authorList>
            <person name="Jensen C.S."/>
            <person name="Dargis R."/>
            <person name="Kemp M."/>
            <person name="Christensen J.J."/>
        </authorList>
    </citation>
    <scope>NUCLEOTIDE SEQUENCE [LARGE SCALE GENOMIC DNA]</scope>
    <source>
        <strain evidence="6 7">SLA_B974</strain>
    </source>
</reference>
<dbReference type="Pfam" id="PF08032">
    <property type="entry name" value="SpoU_sub_bind"/>
    <property type="match status" value="1"/>
</dbReference>
<evidence type="ECO:0000259" key="5">
    <source>
        <dbReference type="SMART" id="SM00967"/>
    </source>
</evidence>
<dbReference type="Pfam" id="PF00588">
    <property type="entry name" value="SpoU_methylase"/>
    <property type="match status" value="1"/>
</dbReference>
<dbReference type="RefSeq" id="WP_308806528.1">
    <property type="nucleotide sequence ID" value="NZ_CAMYCL010000003.1"/>
</dbReference>
<comment type="caution">
    <text evidence="6">The sequence shown here is derived from an EMBL/GenBank/DDBJ whole genome shotgun (WGS) entry which is preliminary data.</text>
</comment>
<evidence type="ECO:0000313" key="7">
    <source>
        <dbReference type="Proteomes" id="UP001275049"/>
    </source>
</evidence>
<comment type="similarity">
    <text evidence="1">Belongs to the class IV-like SAM-binding methyltransferase superfamily. RNA methyltransferase TrmH family.</text>
</comment>
<organism evidence="6 7">
    <name type="scientific">Actinotignum urinale</name>
    <dbReference type="NCBI Taxonomy" id="190146"/>
    <lineage>
        <taxon>Bacteria</taxon>
        <taxon>Bacillati</taxon>
        <taxon>Actinomycetota</taxon>
        <taxon>Actinomycetes</taxon>
        <taxon>Actinomycetales</taxon>
        <taxon>Actinomycetaceae</taxon>
        <taxon>Actinotignum</taxon>
    </lineage>
</organism>
<gene>
    <name evidence="6" type="primary">rlmB</name>
    <name evidence="6" type="ORF">R6G86_07900</name>
</gene>
<feature type="region of interest" description="Disordered" evidence="4">
    <location>
        <begin position="1"/>
        <end position="41"/>
    </location>
</feature>
<dbReference type="Gene3D" id="3.30.1330.30">
    <property type="match status" value="1"/>
</dbReference>
<dbReference type="SUPFAM" id="SSF75217">
    <property type="entry name" value="alpha/beta knot"/>
    <property type="match status" value="1"/>
</dbReference>
<feature type="domain" description="RNA 2-O ribose methyltransferase substrate binding" evidence="5">
    <location>
        <begin position="81"/>
        <end position="157"/>
    </location>
</feature>
<dbReference type="CDD" id="cd18103">
    <property type="entry name" value="SpoU-like_RlmB"/>
    <property type="match status" value="1"/>
</dbReference>
<evidence type="ECO:0000256" key="2">
    <source>
        <dbReference type="ARBA" id="ARBA00022603"/>
    </source>
</evidence>
<keyword evidence="7" id="KW-1185">Reference proteome</keyword>
<dbReference type="Proteomes" id="UP001275049">
    <property type="component" value="Unassembled WGS sequence"/>
</dbReference>
<dbReference type="Gene3D" id="3.40.1280.10">
    <property type="match status" value="1"/>
</dbReference>
<evidence type="ECO:0000313" key="6">
    <source>
        <dbReference type="EMBL" id="MDY5133662.1"/>
    </source>
</evidence>
<feature type="compositionally biased region" description="Basic and acidic residues" evidence="4">
    <location>
        <begin position="25"/>
        <end position="41"/>
    </location>
</feature>
<accession>A0ABU5GAE2</accession>
<dbReference type="InterPro" id="IPR001537">
    <property type="entry name" value="SpoU_MeTrfase"/>
</dbReference>
<dbReference type="NCBIfam" id="TIGR00186">
    <property type="entry name" value="rRNA_methyl_3"/>
    <property type="match status" value="1"/>
</dbReference>
<evidence type="ECO:0000256" key="4">
    <source>
        <dbReference type="SAM" id="MobiDB-lite"/>
    </source>
</evidence>
<dbReference type="SUPFAM" id="SSF55315">
    <property type="entry name" value="L30e-like"/>
    <property type="match status" value="1"/>
</dbReference>
<dbReference type="PANTHER" id="PTHR46429">
    <property type="entry name" value="23S RRNA (GUANOSINE-2'-O-)-METHYLTRANSFERASE RLMB"/>
    <property type="match status" value="1"/>
</dbReference>
<dbReference type="SMART" id="SM00967">
    <property type="entry name" value="SpoU_sub_bind"/>
    <property type="match status" value="1"/>
</dbReference>
<evidence type="ECO:0000256" key="1">
    <source>
        <dbReference type="ARBA" id="ARBA00007228"/>
    </source>
</evidence>